<evidence type="ECO:0000313" key="3">
    <source>
        <dbReference type="Proteomes" id="UP001148614"/>
    </source>
</evidence>
<dbReference type="PANTHER" id="PTHR36166:SF1">
    <property type="entry name" value="SRPBCC DOMAIN-CONTAINING PROTEIN"/>
    <property type="match status" value="1"/>
</dbReference>
<dbReference type="Proteomes" id="UP001148614">
    <property type="component" value="Unassembled WGS sequence"/>
</dbReference>
<reference evidence="2" key="1">
    <citation type="submission" date="2022-07" db="EMBL/GenBank/DDBJ databases">
        <title>Genome Sequence of Xylaria arbuscula.</title>
        <authorList>
            <person name="Buettner E."/>
        </authorList>
    </citation>
    <scope>NUCLEOTIDE SEQUENCE</scope>
    <source>
        <strain evidence="2">VT107</strain>
    </source>
</reference>
<dbReference type="Gene3D" id="3.30.530.20">
    <property type="match status" value="1"/>
</dbReference>
<dbReference type="InterPro" id="IPR019587">
    <property type="entry name" value="Polyketide_cyclase/dehydratase"/>
</dbReference>
<evidence type="ECO:0008006" key="4">
    <source>
        <dbReference type="Google" id="ProtNLM"/>
    </source>
</evidence>
<dbReference type="PANTHER" id="PTHR36166">
    <property type="entry name" value="CHROMOSOME 9, WHOLE GENOME SHOTGUN SEQUENCE"/>
    <property type="match status" value="1"/>
</dbReference>
<comment type="caution">
    <text evidence="2">The sequence shown here is derived from an EMBL/GenBank/DDBJ whole genome shotgun (WGS) entry which is preliminary data.</text>
</comment>
<accession>A0A9W8TRA9</accession>
<sequence length="147" mass="16019">MVSASATIEIARSPAQVRHVFIDFARFHEWCQGPVKAVQTLAPEGRIDIGDKVKVAFGGGISVTAEITENSPAEFRWRASLPGLLKAEHSFQFEESKVTPGSTTFVNSESFTGFLSLLSSGSHDGSSPGFEKFNQSLKQRAERLEES</sequence>
<evidence type="ECO:0000313" key="2">
    <source>
        <dbReference type="EMBL" id="KAJ3578426.1"/>
    </source>
</evidence>
<dbReference type="SUPFAM" id="SSF55961">
    <property type="entry name" value="Bet v1-like"/>
    <property type="match status" value="1"/>
</dbReference>
<keyword evidence="3" id="KW-1185">Reference proteome</keyword>
<proteinExistence type="predicted"/>
<dbReference type="EMBL" id="JANPWZ010000215">
    <property type="protein sequence ID" value="KAJ3578426.1"/>
    <property type="molecule type" value="Genomic_DNA"/>
</dbReference>
<dbReference type="VEuPathDB" id="FungiDB:F4678DRAFT_165450"/>
<dbReference type="Pfam" id="PF10604">
    <property type="entry name" value="Polyketide_cyc2"/>
    <property type="match status" value="1"/>
</dbReference>
<feature type="region of interest" description="Disordered" evidence="1">
    <location>
        <begin position="122"/>
        <end position="147"/>
    </location>
</feature>
<organism evidence="2 3">
    <name type="scientific">Xylaria arbuscula</name>
    <dbReference type="NCBI Taxonomy" id="114810"/>
    <lineage>
        <taxon>Eukaryota</taxon>
        <taxon>Fungi</taxon>
        <taxon>Dikarya</taxon>
        <taxon>Ascomycota</taxon>
        <taxon>Pezizomycotina</taxon>
        <taxon>Sordariomycetes</taxon>
        <taxon>Xylariomycetidae</taxon>
        <taxon>Xylariales</taxon>
        <taxon>Xylariaceae</taxon>
        <taxon>Xylaria</taxon>
    </lineage>
</organism>
<gene>
    <name evidence="2" type="ORF">NPX13_g2137</name>
</gene>
<dbReference type="CDD" id="cd07822">
    <property type="entry name" value="SRPBCC_4"/>
    <property type="match status" value="1"/>
</dbReference>
<evidence type="ECO:0000256" key="1">
    <source>
        <dbReference type="SAM" id="MobiDB-lite"/>
    </source>
</evidence>
<dbReference type="InterPro" id="IPR023393">
    <property type="entry name" value="START-like_dom_sf"/>
</dbReference>
<dbReference type="AlphaFoldDB" id="A0A9W8TRA9"/>
<name>A0A9W8TRA9_9PEZI</name>
<protein>
    <recommendedName>
        <fullName evidence="4">SRPBCC domain-containing protein</fullName>
    </recommendedName>
</protein>